<name>A0A1M6SCE8_9FIRM</name>
<protein>
    <submittedName>
        <fullName evidence="2">Uncharacterized protein</fullName>
    </submittedName>
</protein>
<accession>A0A1M6SCE8</accession>
<dbReference type="OrthoDB" id="1807813at2"/>
<evidence type="ECO:0000256" key="1">
    <source>
        <dbReference type="SAM" id="SignalP"/>
    </source>
</evidence>
<reference evidence="3" key="1">
    <citation type="submission" date="2016-11" db="EMBL/GenBank/DDBJ databases">
        <authorList>
            <person name="Varghese N."/>
            <person name="Submissions S."/>
        </authorList>
    </citation>
    <scope>NUCLEOTIDE SEQUENCE [LARGE SCALE GENOMIC DNA]</scope>
    <source>
        <strain evidence="3">DSM 10349</strain>
    </source>
</reference>
<evidence type="ECO:0000313" key="2">
    <source>
        <dbReference type="EMBL" id="SHK42401.1"/>
    </source>
</evidence>
<feature type="signal peptide" evidence="1">
    <location>
        <begin position="1"/>
        <end position="24"/>
    </location>
</feature>
<keyword evidence="3" id="KW-1185">Reference proteome</keyword>
<feature type="chain" id="PRO_5038966549" evidence="1">
    <location>
        <begin position="25"/>
        <end position="138"/>
    </location>
</feature>
<evidence type="ECO:0000313" key="3">
    <source>
        <dbReference type="Proteomes" id="UP000183997"/>
    </source>
</evidence>
<dbReference type="Proteomes" id="UP000183997">
    <property type="component" value="Unassembled WGS sequence"/>
</dbReference>
<dbReference type="AlphaFoldDB" id="A0A1M6SCE8"/>
<gene>
    <name evidence="2" type="ORF">SAMN02745123_01805</name>
</gene>
<organism evidence="2 3">
    <name type="scientific">Desulforamulus aeronauticus DSM 10349</name>
    <dbReference type="NCBI Taxonomy" id="1121421"/>
    <lineage>
        <taxon>Bacteria</taxon>
        <taxon>Bacillati</taxon>
        <taxon>Bacillota</taxon>
        <taxon>Clostridia</taxon>
        <taxon>Eubacteriales</taxon>
        <taxon>Peptococcaceae</taxon>
        <taxon>Desulforamulus</taxon>
    </lineage>
</organism>
<sequence length="138" mass="16046">MKRTQKIRNFLGAVIIGTSVVSFGASAIANTDISPVPNQTYSQVCHGKHHFNDMMKEFVSQKIISQEQADKWVEYRQSKVADRKAEREKIKNLSKEERHEYWKQAKIKRLEEVVKAGIITQEQANQIKEIWSKQCNKQ</sequence>
<keyword evidence="1" id="KW-0732">Signal</keyword>
<dbReference type="RefSeq" id="WP_072913327.1">
    <property type="nucleotide sequence ID" value="NZ_FRAR01000013.1"/>
</dbReference>
<dbReference type="EMBL" id="FRAR01000013">
    <property type="protein sequence ID" value="SHK42401.1"/>
    <property type="molecule type" value="Genomic_DNA"/>
</dbReference>
<proteinExistence type="predicted"/>